<name>A0A1N7MCE9_9FLAO</name>
<evidence type="ECO:0000313" key="10">
    <source>
        <dbReference type="Proteomes" id="UP000186246"/>
    </source>
</evidence>
<proteinExistence type="predicted"/>
<accession>A0A1N7MCE9</accession>
<dbReference type="EMBL" id="MUGO01000001">
    <property type="protein sequence ID" value="PQA98106.1"/>
    <property type="molecule type" value="Genomic_DNA"/>
</dbReference>
<dbReference type="Pfam" id="PF00072">
    <property type="entry name" value="Response_reg"/>
    <property type="match status" value="1"/>
</dbReference>
<dbReference type="SMART" id="SM00421">
    <property type="entry name" value="HTH_LUXR"/>
    <property type="match status" value="1"/>
</dbReference>
<reference evidence="8 11" key="1">
    <citation type="submission" date="2016-11" db="EMBL/GenBank/DDBJ databases">
        <title>Whole genomes of Flavobacteriaceae.</title>
        <authorList>
            <person name="Stine C."/>
            <person name="Li C."/>
            <person name="Tadesse D."/>
        </authorList>
    </citation>
    <scope>NUCLEOTIDE SEQUENCE [LARGE SCALE GENOMIC DNA]</scope>
    <source>
        <strain evidence="8 11">DSM 21068</strain>
    </source>
</reference>
<dbReference type="Proteomes" id="UP000238314">
    <property type="component" value="Unassembled WGS sequence"/>
</dbReference>
<evidence type="ECO:0000256" key="2">
    <source>
        <dbReference type="ARBA" id="ARBA00023015"/>
    </source>
</evidence>
<feature type="domain" description="HTH luxR-type" evidence="6">
    <location>
        <begin position="153"/>
        <end position="218"/>
    </location>
</feature>
<feature type="modified residue" description="4-aspartylphosphate" evidence="5">
    <location>
        <position position="61"/>
    </location>
</feature>
<evidence type="ECO:0000313" key="11">
    <source>
        <dbReference type="Proteomes" id="UP000238314"/>
    </source>
</evidence>
<evidence type="ECO:0000256" key="4">
    <source>
        <dbReference type="ARBA" id="ARBA00023163"/>
    </source>
</evidence>
<dbReference type="CDD" id="cd06170">
    <property type="entry name" value="LuxR_C_like"/>
    <property type="match status" value="1"/>
</dbReference>
<dbReference type="InterPro" id="IPR000792">
    <property type="entry name" value="Tscrpt_reg_LuxR_C"/>
</dbReference>
<dbReference type="InterPro" id="IPR039420">
    <property type="entry name" value="WalR-like"/>
</dbReference>
<dbReference type="SUPFAM" id="SSF52172">
    <property type="entry name" value="CheY-like"/>
    <property type="match status" value="1"/>
</dbReference>
<evidence type="ECO:0000256" key="5">
    <source>
        <dbReference type="PROSITE-ProRule" id="PRU00169"/>
    </source>
</evidence>
<sequence>MNEIIKLALVDDEQLILEGVKMLLSSDKEIEVNLMANNGESFLQALKQIPAKDFPNVVLSDIQMQPMDGFQLVDILKSEYPDLKIIILSSHYKTSVFGHMIKMGVSAFLPKNSDRKTFIDAVKTVYKNGVYFSEEDLKMLITYKGNASKQKTLFDLEDDLSEREKDVVKLICQEFTNKEIADKLFISPRTVESHRQRIVEKLGVKNSIGIVVYAIIHNIFELDKKY</sequence>
<feature type="domain" description="Response regulatory" evidence="7">
    <location>
        <begin position="6"/>
        <end position="126"/>
    </location>
</feature>
<reference evidence="9" key="2">
    <citation type="submission" date="2017-01" db="EMBL/GenBank/DDBJ databases">
        <authorList>
            <person name="Mah S.A."/>
            <person name="Swanson W.J."/>
            <person name="Moy G.W."/>
            <person name="Vacquier V.D."/>
        </authorList>
    </citation>
    <scope>NUCLEOTIDE SEQUENCE [LARGE SCALE GENOMIC DNA]</scope>
    <source>
        <strain evidence="9">DSM 21068</strain>
    </source>
</reference>
<dbReference type="PANTHER" id="PTHR43214:SF41">
    <property type="entry name" value="NITRATE_NITRITE RESPONSE REGULATOR PROTEIN NARP"/>
    <property type="match status" value="1"/>
</dbReference>
<keyword evidence="3 8" id="KW-0238">DNA-binding</keyword>
<evidence type="ECO:0000313" key="9">
    <source>
        <dbReference type="EMBL" id="SIS83717.1"/>
    </source>
</evidence>
<keyword evidence="2" id="KW-0805">Transcription regulation</keyword>
<protein>
    <submittedName>
        <fullName evidence="8">DNA-binding response regulator</fullName>
    </submittedName>
    <submittedName>
        <fullName evidence="9">Two component transcriptional regulator, LuxR family</fullName>
    </submittedName>
</protein>
<dbReference type="Pfam" id="PF00196">
    <property type="entry name" value="GerE"/>
    <property type="match status" value="1"/>
</dbReference>
<dbReference type="CDD" id="cd17535">
    <property type="entry name" value="REC_NarL-like"/>
    <property type="match status" value="1"/>
</dbReference>
<keyword evidence="11" id="KW-1185">Reference proteome</keyword>
<evidence type="ECO:0000256" key="1">
    <source>
        <dbReference type="ARBA" id="ARBA00022553"/>
    </source>
</evidence>
<dbReference type="InterPro" id="IPR016032">
    <property type="entry name" value="Sig_transdc_resp-reg_C-effctor"/>
</dbReference>
<dbReference type="InterPro" id="IPR001789">
    <property type="entry name" value="Sig_transdc_resp-reg_receiver"/>
</dbReference>
<dbReference type="InterPro" id="IPR058245">
    <property type="entry name" value="NreC/VraR/RcsB-like_REC"/>
</dbReference>
<dbReference type="SUPFAM" id="SSF46894">
    <property type="entry name" value="C-terminal effector domain of the bipartite response regulators"/>
    <property type="match status" value="1"/>
</dbReference>
<evidence type="ECO:0000256" key="3">
    <source>
        <dbReference type="ARBA" id="ARBA00023125"/>
    </source>
</evidence>
<dbReference type="AlphaFoldDB" id="A0A1N7MCE9"/>
<dbReference type="PRINTS" id="PR00038">
    <property type="entry name" value="HTHLUXR"/>
</dbReference>
<dbReference type="Gene3D" id="3.40.50.2300">
    <property type="match status" value="1"/>
</dbReference>
<dbReference type="STRING" id="551459.SAMN05421796_104162"/>
<dbReference type="OrthoDB" id="9797341at2"/>
<dbReference type="PROSITE" id="PS50043">
    <property type="entry name" value="HTH_LUXR_2"/>
    <property type="match status" value="1"/>
</dbReference>
<dbReference type="GO" id="GO:0003677">
    <property type="term" value="F:DNA binding"/>
    <property type="evidence" value="ECO:0007669"/>
    <property type="project" value="UniProtKB-KW"/>
</dbReference>
<evidence type="ECO:0000259" key="6">
    <source>
        <dbReference type="PROSITE" id="PS50043"/>
    </source>
</evidence>
<reference evidence="10" key="3">
    <citation type="submission" date="2017-01" db="EMBL/GenBank/DDBJ databases">
        <authorList>
            <person name="Varghese N."/>
            <person name="Submissions S."/>
        </authorList>
    </citation>
    <scope>NUCLEOTIDE SEQUENCE [LARGE SCALE GENOMIC DNA]</scope>
    <source>
        <strain evidence="10">DSM 21068</strain>
    </source>
</reference>
<keyword evidence="4" id="KW-0804">Transcription</keyword>
<gene>
    <name evidence="8" type="ORF">B0A70_00535</name>
    <name evidence="9" type="ORF">SAMN05421796_104162</name>
</gene>
<dbReference type="PROSITE" id="PS50110">
    <property type="entry name" value="RESPONSE_REGULATORY"/>
    <property type="match status" value="1"/>
</dbReference>
<dbReference type="EMBL" id="FTOJ01000004">
    <property type="protein sequence ID" value="SIS83717.1"/>
    <property type="molecule type" value="Genomic_DNA"/>
</dbReference>
<dbReference type="GO" id="GO:0006355">
    <property type="term" value="P:regulation of DNA-templated transcription"/>
    <property type="evidence" value="ECO:0007669"/>
    <property type="project" value="InterPro"/>
</dbReference>
<organism evidence="9 10">
    <name type="scientific">Chryseobacterium piscicola</name>
    <dbReference type="NCBI Taxonomy" id="551459"/>
    <lineage>
        <taxon>Bacteria</taxon>
        <taxon>Pseudomonadati</taxon>
        <taxon>Bacteroidota</taxon>
        <taxon>Flavobacteriia</taxon>
        <taxon>Flavobacteriales</taxon>
        <taxon>Weeksellaceae</taxon>
        <taxon>Chryseobacterium group</taxon>
        <taxon>Chryseobacterium</taxon>
    </lineage>
</organism>
<dbReference type="RefSeq" id="WP_076451566.1">
    <property type="nucleotide sequence ID" value="NZ_FTOJ01000004.1"/>
</dbReference>
<evidence type="ECO:0000313" key="8">
    <source>
        <dbReference type="EMBL" id="PQA98106.1"/>
    </source>
</evidence>
<dbReference type="PANTHER" id="PTHR43214">
    <property type="entry name" value="TWO-COMPONENT RESPONSE REGULATOR"/>
    <property type="match status" value="1"/>
</dbReference>
<evidence type="ECO:0000259" key="7">
    <source>
        <dbReference type="PROSITE" id="PS50110"/>
    </source>
</evidence>
<dbReference type="InterPro" id="IPR011006">
    <property type="entry name" value="CheY-like_superfamily"/>
</dbReference>
<keyword evidence="1 5" id="KW-0597">Phosphoprotein</keyword>
<dbReference type="GO" id="GO:0000160">
    <property type="term" value="P:phosphorelay signal transduction system"/>
    <property type="evidence" value="ECO:0007669"/>
    <property type="project" value="InterPro"/>
</dbReference>
<dbReference type="SMART" id="SM00448">
    <property type="entry name" value="REC"/>
    <property type="match status" value="1"/>
</dbReference>
<dbReference type="Proteomes" id="UP000186246">
    <property type="component" value="Unassembled WGS sequence"/>
</dbReference>